<evidence type="ECO:0000256" key="4">
    <source>
        <dbReference type="ARBA" id="ARBA00022833"/>
    </source>
</evidence>
<evidence type="ECO:0000256" key="5">
    <source>
        <dbReference type="PROSITE-ProRule" id="PRU00325"/>
    </source>
</evidence>
<evidence type="ECO:0000313" key="9">
    <source>
        <dbReference type="Proteomes" id="UP000092600"/>
    </source>
</evidence>
<dbReference type="STRING" id="4615.A0A199UIN8"/>
<dbReference type="PANTHER" id="PTHR31669">
    <property type="entry name" value="PROTEIN FAR1-RELATED SEQUENCE 10-RELATED"/>
    <property type="match status" value="1"/>
</dbReference>
<evidence type="ECO:0000256" key="2">
    <source>
        <dbReference type="ARBA" id="ARBA00022723"/>
    </source>
</evidence>
<evidence type="ECO:0000256" key="3">
    <source>
        <dbReference type="ARBA" id="ARBA00022771"/>
    </source>
</evidence>
<dbReference type="Pfam" id="PF04434">
    <property type="entry name" value="SWIM"/>
    <property type="match status" value="1"/>
</dbReference>
<evidence type="ECO:0000256" key="6">
    <source>
        <dbReference type="RuleBase" id="RU367018"/>
    </source>
</evidence>
<comment type="similarity">
    <text evidence="1 6">Belongs to the FHY3/FAR1 family.</text>
</comment>
<dbReference type="InterPro" id="IPR006564">
    <property type="entry name" value="Znf_PMZ"/>
</dbReference>
<comment type="caution">
    <text evidence="8">The sequence shown here is derived from an EMBL/GenBank/DDBJ whole genome shotgun (WGS) entry which is preliminary data.</text>
</comment>
<dbReference type="SMART" id="SM00575">
    <property type="entry name" value="ZnF_PMZ"/>
    <property type="match status" value="1"/>
</dbReference>
<keyword evidence="4 6" id="KW-0862">Zinc</keyword>
<dbReference type="InterPro" id="IPR007527">
    <property type="entry name" value="Znf_SWIM"/>
</dbReference>
<dbReference type="GO" id="GO:0005634">
    <property type="term" value="C:nucleus"/>
    <property type="evidence" value="ECO:0007669"/>
    <property type="project" value="UniProtKB-SubCell"/>
</dbReference>
<keyword evidence="3 5" id="KW-0863">Zinc-finger</keyword>
<dbReference type="GO" id="GO:0006355">
    <property type="term" value="P:regulation of DNA-templated transcription"/>
    <property type="evidence" value="ECO:0007669"/>
    <property type="project" value="UniProtKB-UniRule"/>
</dbReference>
<name>A0A199UIN8_ANACO</name>
<evidence type="ECO:0000313" key="8">
    <source>
        <dbReference type="EMBL" id="OAY64757.1"/>
    </source>
</evidence>
<dbReference type="PROSITE" id="PS50966">
    <property type="entry name" value="ZF_SWIM"/>
    <property type="match status" value="1"/>
</dbReference>
<evidence type="ECO:0000259" key="7">
    <source>
        <dbReference type="PROSITE" id="PS50966"/>
    </source>
</evidence>
<feature type="domain" description="SWIM-type" evidence="7">
    <location>
        <begin position="429"/>
        <end position="475"/>
    </location>
</feature>
<dbReference type="EMBL" id="LSRQ01007665">
    <property type="protein sequence ID" value="OAY64757.1"/>
    <property type="molecule type" value="Genomic_DNA"/>
</dbReference>
<organism evidence="8 9">
    <name type="scientific">Ananas comosus</name>
    <name type="common">Pineapple</name>
    <name type="synonym">Ananas ananas</name>
    <dbReference type="NCBI Taxonomy" id="4615"/>
    <lineage>
        <taxon>Eukaryota</taxon>
        <taxon>Viridiplantae</taxon>
        <taxon>Streptophyta</taxon>
        <taxon>Embryophyta</taxon>
        <taxon>Tracheophyta</taxon>
        <taxon>Spermatophyta</taxon>
        <taxon>Magnoliopsida</taxon>
        <taxon>Liliopsida</taxon>
        <taxon>Poales</taxon>
        <taxon>Bromeliaceae</taxon>
        <taxon>Bromelioideae</taxon>
        <taxon>Ananas</taxon>
    </lineage>
</organism>
<gene>
    <name evidence="8" type="ORF">ACMD2_03669</name>
</gene>
<keyword evidence="2 6" id="KW-0479">Metal-binding</keyword>
<dbReference type="GO" id="GO:0008270">
    <property type="term" value="F:zinc ion binding"/>
    <property type="evidence" value="ECO:0007669"/>
    <property type="project" value="UniProtKB-UniRule"/>
</dbReference>
<dbReference type="Pfam" id="PF03101">
    <property type="entry name" value="FAR1"/>
    <property type="match status" value="2"/>
</dbReference>
<reference evidence="8 9" key="1">
    <citation type="journal article" date="2016" name="DNA Res.">
        <title>The draft genome of MD-2 pineapple using hybrid error correction of long reads.</title>
        <authorList>
            <person name="Redwan R.M."/>
            <person name="Saidin A."/>
            <person name="Kumar S.V."/>
        </authorList>
    </citation>
    <scope>NUCLEOTIDE SEQUENCE [LARGE SCALE GENOMIC DNA]</scope>
    <source>
        <strain evidence="9">cv. MD2</strain>
        <tissue evidence="8">Leaf</tissue>
    </source>
</reference>
<dbReference type="PANTHER" id="PTHR31669:SF145">
    <property type="entry name" value="PROTEIN FAR1-RELATED SEQUENCE"/>
    <property type="match status" value="1"/>
</dbReference>
<dbReference type="InterPro" id="IPR004330">
    <property type="entry name" value="FAR1_DNA_bnd_dom"/>
</dbReference>
<comment type="function">
    <text evidence="6">Putative transcription activator involved in regulating light control of development.</text>
</comment>
<accession>A0A199UIN8</accession>
<keyword evidence="6" id="KW-0539">Nucleus</keyword>
<comment type="subcellular location">
    <subcellularLocation>
        <location evidence="6">Nucleus</location>
    </subcellularLocation>
</comment>
<sequence length="606" mass="68783">MSSSAENAESANGDDAWVPKIGMVFENDEKAYHFYCHYGKEMGFGVRKHLVKRRSSGLVYSRVFSCYKEGYCRTTKEGKKPRPDARSGCQAHMTVKITDDGRFRVSEFEPNHNHELAPKAVEEVTATPSNAGASLSNIATCRPRFKNFVSPKCMNAKRDARIGAVMRCVQKGMQENREVYSSVASSEETYYNLSVDNNSNECWVPKIDMEFENDEEAYLFYVNYATAIGFSVRKHLIKRRASGIVFSRVYVCHKEGFCRRKEDQQGRSPKPYDRTGCLASMTVKITKNGRYRVSAFEPKHNHALVIPSKAHLVRWQWRKALAETPKDSVGPEDDSKVELECSDEPIDEEDKTYPNLTFRKNYIPSRRQAEVEADLSSNQTVLQFPSSKMLKQAANAYTPAVFKVFQTEFEFSMDCMVYSCGQIGTIFEYKVNEENSKECIVTFDSSNGAITCSCKRFEFVGIQCRHVLKTLDIINIKELAPQYILKRWTKDAKTMNLRDNCMLATHGDSKSTLARRYSSLCCIFNKIAVRAAEAVESYTFIESLSDRLMSQVVQILQARPPEGPEGLSMLALQLLSGILTDGAEMHATMNNERGSDHVRRAAFRYN</sequence>
<dbReference type="AlphaFoldDB" id="A0A199UIN8"/>
<dbReference type="InterPro" id="IPR031052">
    <property type="entry name" value="FHY3/FAR1"/>
</dbReference>
<dbReference type="Proteomes" id="UP000092600">
    <property type="component" value="Unassembled WGS sequence"/>
</dbReference>
<protein>
    <recommendedName>
        <fullName evidence="6">Protein FAR1-RELATED SEQUENCE</fullName>
    </recommendedName>
</protein>
<evidence type="ECO:0000256" key="1">
    <source>
        <dbReference type="ARBA" id="ARBA00005889"/>
    </source>
</evidence>
<proteinExistence type="inferred from homology"/>